<sequence length="53" mass="5849">MDAAKQDKSSASGIKKEAKLSISARLKQQHSIHPRKLGFFKVMPFISAFGLFA</sequence>
<organism evidence="1 2">
    <name type="scientific">Flavobacterium nitrogenifigens</name>
    <dbReference type="NCBI Taxonomy" id="1617283"/>
    <lineage>
        <taxon>Bacteria</taxon>
        <taxon>Pseudomonadati</taxon>
        <taxon>Bacteroidota</taxon>
        <taxon>Flavobacteriia</taxon>
        <taxon>Flavobacteriales</taxon>
        <taxon>Flavobacteriaceae</taxon>
        <taxon>Flavobacterium</taxon>
    </lineage>
</organism>
<evidence type="ECO:0000313" key="2">
    <source>
        <dbReference type="Proteomes" id="UP000561681"/>
    </source>
</evidence>
<dbReference type="Proteomes" id="UP000561681">
    <property type="component" value="Unassembled WGS sequence"/>
</dbReference>
<evidence type="ECO:0000313" key="1">
    <source>
        <dbReference type="EMBL" id="MBB4801756.1"/>
    </source>
</evidence>
<keyword evidence="2" id="KW-1185">Reference proteome</keyword>
<gene>
    <name evidence="1" type="ORF">HNP37_001817</name>
</gene>
<proteinExistence type="predicted"/>
<reference evidence="1 2" key="1">
    <citation type="submission" date="2020-08" db="EMBL/GenBank/DDBJ databases">
        <title>Functional genomics of gut bacteria from endangered species of beetles.</title>
        <authorList>
            <person name="Carlos-Shanley C."/>
        </authorList>
    </citation>
    <scope>NUCLEOTIDE SEQUENCE [LARGE SCALE GENOMIC DNA]</scope>
    <source>
        <strain evidence="1 2">S00142</strain>
    </source>
</reference>
<dbReference type="EMBL" id="JACHLD010000002">
    <property type="protein sequence ID" value="MBB4801756.1"/>
    <property type="molecule type" value="Genomic_DNA"/>
</dbReference>
<protein>
    <submittedName>
        <fullName evidence="1">Uncharacterized protein</fullName>
    </submittedName>
</protein>
<accession>A0A7W7IWA0</accession>
<comment type="caution">
    <text evidence="1">The sequence shown here is derived from an EMBL/GenBank/DDBJ whole genome shotgun (WGS) entry which is preliminary data.</text>
</comment>
<dbReference type="AlphaFoldDB" id="A0A7W7IWA0"/>
<name>A0A7W7IWA0_9FLAO</name>
<dbReference type="RefSeq" id="WP_184160494.1">
    <property type="nucleotide sequence ID" value="NZ_JACHLD010000002.1"/>
</dbReference>